<organism evidence="2 3">
    <name type="scientific">Lactuca virosa</name>
    <dbReference type="NCBI Taxonomy" id="75947"/>
    <lineage>
        <taxon>Eukaryota</taxon>
        <taxon>Viridiplantae</taxon>
        <taxon>Streptophyta</taxon>
        <taxon>Embryophyta</taxon>
        <taxon>Tracheophyta</taxon>
        <taxon>Spermatophyta</taxon>
        <taxon>Magnoliopsida</taxon>
        <taxon>eudicotyledons</taxon>
        <taxon>Gunneridae</taxon>
        <taxon>Pentapetalae</taxon>
        <taxon>asterids</taxon>
        <taxon>campanulids</taxon>
        <taxon>Asterales</taxon>
        <taxon>Asteraceae</taxon>
        <taxon>Cichorioideae</taxon>
        <taxon>Cichorieae</taxon>
        <taxon>Lactucinae</taxon>
        <taxon>Lactuca</taxon>
    </lineage>
</organism>
<gene>
    <name evidence="2" type="ORF">LVIROSA_LOCUS9977</name>
</gene>
<reference evidence="2 3" key="1">
    <citation type="submission" date="2022-01" db="EMBL/GenBank/DDBJ databases">
        <authorList>
            <person name="Xiong W."/>
            <person name="Schranz E."/>
        </authorList>
    </citation>
    <scope>NUCLEOTIDE SEQUENCE [LARGE SCALE GENOMIC DNA]</scope>
</reference>
<evidence type="ECO:0000256" key="1">
    <source>
        <dbReference type="SAM" id="MobiDB-lite"/>
    </source>
</evidence>
<evidence type="ECO:0000313" key="2">
    <source>
        <dbReference type="EMBL" id="CAH1422659.1"/>
    </source>
</evidence>
<protein>
    <submittedName>
        <fullName evidence="2">Uncharacterized protein</fullName>
    </submittedName>
</protein>
<accession>A0AAU9MEX0</accession>
<dbReference type="Proteomes" id="UP001157418">
    <property type="component" value="Unassembled WGS sequence"/>
</dbReference>
<dbReference type="EMBL" id="CAKMRJ010001112">
    <property type="protein sequence ID" value="CAH1422659.1"/>
    <property type="molecule type" value="Genomic_DNA"/>
</dbReference>
<dbReference type="AlphaFoldDB" id="A0AAU9MEX0"/>
<evidence type="ECO:0000313" key="3">
    <source>
        <dbReference type="Proteomes" id="UP001157418"/>
    </source>
</evidence>
<proteinExistence type="predicted"/>
<keyword evidence="3" id="KW-1185">Reference proteome</keyword>
<sequence>MEKNNEKFHLEKRTLEQKLKGLKEKKSGQNGNVAFGSGKGNVKIVPEKEYDLKLKLSKEQLVEQAKRDIMFDELHALNTKIINEEVEQKNVESILAGKKAMFP</sequence>
<name>A0AAU9MEX0_9ASTR</name>
<comment type="caution">
    <text evidence="2">The sequence shown here is derived from an EMBL/GenBank/DDBJ whole genome shotgun (WGS) entry which is preliminary data.</text>
</comment>
<feature type="region of interest" description="Disordered" evidence="1">
    <location>
        <begin position="19"/>
        <end position="38"/>
    </location>
</feature>